<dbReference type="EMBL" id="WUTW01000003">
    <property type="protein sequence ID" value="MXQ65844.1"/>
    <property type="molecule type" value="Genomic_DNA"/>
</dbReference>
<gene>
    <name evidence="1" type="ORF">GQ466_17625</name>
</gene>
<dbReference type="AlphaFoldDB" id="A0A6I4WFT4"/>
<organism evidence="1 2">
    <name type="scientific">Actinomadura rayongensis</name>
    <dbReference type="NCBI Taxonomy" id="1429076"/>
    <lineage>
        <taxon>Bacteria</taxon>
        <taxon>Bacillati</taxon>
        <taxon>Actinomycetota</taxon>
        <taxon>Actinomycetes</taxon>
        <taxon>Streptosporangiales</taxon>
        <taxon>Thermomonosporaceae</taxon>
        <taxon>Actinomadura</taxon>
    </lineage>
</organism>
<reference evidence="1 2" key="1">
    <citation type="submission" date="2019-12" db="EMBL/GenBank/DDBJ databases">
        <title>Nocardia macrotermitis sp. nov. and Nocardia aurantia sp. nov., isolated from the gut of the fungus growing-termite Macrotermes natalensis.</title>
        <authorList>
            <person name="Christine B."/>
            <person name="Rene B."/>
        </authorList>
    </citation>
    <scope>NUCLEOTIDE SEQUENCE [LARGE SCALE GENOMIC DNA]</scope>
    <source>
        <strain evidence="1 2">DSM 102126</strain>
    </source>
</reference>
<evidence type="ECO:0000313" key="1">
    <source>
        <dbReference type="EMBL" id="MXQ65844.1"/>
    </source>
</evidence>
<proteinExistence type="predicted"/>
<dbReference type="OrthoDB" id="3689934at2"/>
<keyword evidence="2" id="KW-1185">Reference proteome</keyword>
<comment type="caution">
    <text evidence="1">The sequence shown here is derived from an EMBL/GenBank/DDBJ whole genome shotgun (WGS) entry which is preliminary data.</text>
</comment>
<name>A0A6I4WFT4_9ACTN</name>
<dbReference type="Proteomes" id="UP000431901">
    <property type="component" value="Unassembled WGS sequence"/>
</dbReference>
<sequence>MSSRMRSAPAVTSARWGVVPYVTAWSSEEAPPYNVVVRGGRIGYADETQYDRDSVGVLWARMGISPRVGRPQFKNVHYLRQRLAMRKLLCQVCGTRCGDDGVWVLSAQEYENGEGPWPAPVLTAQPPLCPGCVERSARLCPHLRGGHVVLRASRFRPAAVSGMLYEPTPVGLRAVGRETVALDSPWVRWLRATQLHMRLEEYTVLEPGSSA</sequence>
<evidence type="ECO:0000313" key="2">
    <source>
        <dbReference type="Proteomes" id="UP000431901"/>
    </source>
</evidence>
<dbReference type="RefSeq" id="WP_161104061.1">
    <property type="nucleotide sequence ID" value="NZ_JBHLYI010000004.1"/>
</dbReference>
<protein>
    <submittedName>
        <fullName evidence="1">Uncharacterized protein</fullName>
    </submittedName>
</protein>
<accession>A0A6I4WFT4</accession>